<keyword evidence="1" id="KW-0472">Membrane</keyword>
<evidence type="ECO:0000256" key="1">
    <source>
        <dbReference type="SAM" id="Phobius"/>
    </source>
</evidence>
<feature type="transmembrane region" description="Helical" evidence="1">
    <location>
        <begin position="117"/>
        <end position="141"/>
    </location>
</feature>
<feature type="transmembrane region" description="Helical" evidence="1">
    <location>
        <begin position="886"/>
        <end position="911"/>
    </location>
</feature>
<organism evidence="4 5">
    <name type="scientific">Corynebacterium coyleae</name>
    <dbReference type="NCBI Taxonomy" id="53374"/>
    <lineage>
        <taxon>Bacteria</taxon>
        <taxon>Bacillati</taxon>
        <taxon>Actinomycetota</taxon>
        <taxon>Actinomycetes</taxon>
        <taxon>Mycobacteriales</taxon>
        <taxon>Corynebacteriaceae</taxon>
        <taxon>Corynebacterium</taxon>
    </lineage>
</organism>
<evidence type="ECO:0000259" key="3">
    <source>
        <dbReference type="Pfam" id="PF11847"/>
    </source>
</evidence>
<keyword evidence="1" id="KW-0812">Transmembrane</keyword>
<feature type="transmembrane region" description="Helical" evidence="1">
    <location>
        <begin position="261"/>
        <end position="284"/>
    </location>
</feature>
<dbReference type="EMBL" id="JAAUVV010000010">
    <property type="protein sequence ID" value="NJJ04015.1"/>
    <property type="molecule type" value="Genomic_DNA"/>
</dbReference>
<feature type="transmembrane region" description="Helical" evidence="1">
    <location>
        <begin position="923"/>
        <end position="940"/>
    </location>
</feature>
<feature type="transmembrane region" description="Helical" evidence="1">
    <location>
        <begin position="88"/>
        <end position="105"/>
    </location>
</feature>
<keyword evidence="2" id="KW-0732">Signal</keyword>
<name>A0AAP6XKC5_9CORY</name>
<feature type="transmembrane region" description="Helical" evidence="1">
    <location>
        <begin position="201"/>
        <end position="222"/>
    </location>
</feature>
<proteinExistence type="predicted"/>
<protein>
    <submittedName>
        <fullName evidence="4">DUF3367 domain-containing protein</fullName>
    </submittedName>
</protein>
<dbReference type="InterPro" id="IPR021798">
    <property type="entry name" value="AftD_N"/>
</dbReference>
<accession>A0AAP6XKC5</accession>
<dbReference type="AlphaFoldDB" id="A0AAP6XKC5"/>
<comment type="caution">
    <text evidence="4">The sequence shown here is derived from an EMBL/GenBank/DDBJ whole genome shotgun (WGS) entry which is preliminary data.</text>
</comment>
<dbReference type="Pfam" id="PF11847">
    <property type="entry name" value="GT-C_AftD"/>
    <property type="match status" value="1"/>
</dbReference>
<feature type="transmembrane region" description="Helical" evidence="1">
    <location>
        <begin position="296"/>
        <end position="319"/>
    </location>
</feature>
<evidence type="ECO:0000313" key="5">
    <source>
        <dbReference type="Proteomes" id="UP000591626"/>
    </source>
</evidence>
<gene>
    <name evidence="4" type="ORF">HC138_06580</name>
</gene>
<feature type="signal peptide" evidence="2">
    <location>
        <begin position="1"/>
        <end position="21"/>
    </location>
</feature>
<keyword evidence="1" id="KW-1133">Transmembrane helix</keyword>
<feature type="domain" description="Alpha-(1-&gt;3)-arabinofuranosyltransferase N-terminal GT-C" evidence="3">
    <location>
        <begin position="14"/>
        <end position="480"/>
    </location>
</feature>
<feature type="transmembrane region" description="Helical" evidence="1">
    <location>
        <begin position="161"/>
        <end position="189"/>
    </location>
</feature>
<feature type="transmembrane region" description="Helical" evidence="1">
    <location>
        <begin position="946"/>
        <end position="964"/>
    </location>
</feature>
<evidence type="ECO:0000313" key="4">
    <source>
        <dbReference type="EMBL" id="NJJ04015.1"/>
    </source>
</evidence>
<feature type="chain" id="PRO_5043035976" evidence="2">
    <location>
        <begin position="22"/>
        <end position="974"/>
    </location>
</feature>
<dbReference type="GO" id="GO:0016740">
    <property type="term" value="F:transferase activity"/>
    <property type="evidence" value="ECO:0007669"/>
    <property type="project" value="InterPro"/>
</dbReference>
<dbReference type="RefSeq" id="WP_167616572.1">
    <property type="nucleotide sequence ID" value="NZ_JAAUVV010000010.1"/>
</dbReference>
<reference evidence="4 5" key="1">
    <citation type="submission" date="2020-03" db="EMBL/GenBank/DDBJ databases">
        <title>Draft genome sequences of bacterial isolates from the female urobiome.</title>
        <authorList>
            <person name="Miller-Ensminger T."/>
            <person name="Wolfe A.J."/>
            <person name="Putonti C."/>
        </authorList>
    </citation>
    <scope>NUCLEOTIDE SEQUENCE [LARGE SCALE GENOMIC DNA]</scope>
    <source>
        <strain evidence="4 5">UMB8490</strain>
    </source>
</reference>
<evidence type="ECO:0000256" key="2">
    <source>
        <dbReference type="SAM" id="SignalP"/>
    </source>
</evidence>
<sequence length="974" mass="105098">MGSSRSAHVLGWLVLTLLALAQPPGQVAADTKFDLVANPARFLARATHAYTDEFPLGQVQNQAYGYLFPQGAFFWLFGWLPDWLTQRAWWALLLGVAYSGTLVLARRIGIRGTWPPVLAALLYALSPRILTTLTAISSEAWPVALVPWTLVPLVQRRPQVAPAVVAVACMGAVNATATIAACLPAFVLLVALRRFREAARFTLGAVLVSAWWIGPLLVLGMYSPPFTDFIESAHVTTAWLNPVEILRGTTSWTPFVDTERAAGHLLVAEPVFIIATCLIAAFGLAGLARRDMPWRFPLLAVFVVGFVVLGSSPMLAPLYDDTLAPLRNLHKFDPLVRLPLVLGVGFVASHVRRPQAVGVAVAAAVALAPAWSLRLLPEGTWSEVSEDWVAAGEWLEEHAAGTRTLVVPASSFARQHWGWTRDEPIQALTSTRFAFRDAVPLVDPEAIRGLDGQVAVADQQALRSIGVGAVVVRRDLERQPVTPNLGEPDASFGEVDIFLLDPDADIMDTDRAPIAVDGGGEVLALLWRELGYFPARLTGGDASAPADIVTDTPALAVRNYGTIHGQSGHLAAEWEDTTVRNRVKDYPSAGTRTGVDMDGFARASSSRADAGAFGGPVPANSLTAAFDGLHETAWWPAPGDRNAWIEFQTQQPQISLTTTANTTVQLCDGHDNCRDVTLVKDQPRTITRGGATILQLTEPVGIRELDVGISRIVEVPGTADRYFFQRRFPDTDVIQRRFTTAVDSEWMLSHPATIDGERHAGRVFLEAGTHEIVTRAETVMLSRAPLPNHTGERMILTTRAFNEGLRATLGGVPLEPMRIDAGAQAFRVPASVPSDTTTAEFDMFFTGDGAYRYSLVAGTLLSLLVTARCLWVPWRRFERFTPPPGANWLPGVAVIAVAPLPGAAAVALAWLVRRFTVIPMPHLAAATMTVCGLVLARAPWPAVNYAGSSTFLVLAACFAVACLTSRAPGTSTNS</sequence>
<dbReference type="Proteomes" id="UP000591626">
    <property type="component" value="Unassembled WGS sequence"/>
</dbReference>
<feature type="transmembrane region" description="Helical" evidence="1">
    <location>
        <begin position="853"/>
        <end position="874"/>
    </location>
</feature>